<dbReference type="SUPFAM" id="SSF101447">
    <property type="entry name" value="Formin homology 2 domain (FH2 domain)"/>
    <property type="match status" value="1"/>
</dbReference>
<keyword evidence="8" id="KW-0645">Protease</keyword>
<dbReference type="GO" id="GO:0004252">
    <property type="term" value="F:serine-type endopeptidase activity"/>
    <property type="evidence" value="ECO:0007669"/>
    <property type="project" value="InterPro"/>
</dbReference>
<keyword evidence="6 8" id="KW-1133">Transmembrane helix</keyword>
<dbReference type="InterPro" id="IPR035952">
    <property type="entry name" value="Rhomboid-like_sf"/>
</dbReference>
<evidence type="ECO:0000256" key="1">
    <source>
        <dbReference type="ARBA" id="ARBA00000156"/>
    </source>
</evidence>
<dbReference type="AlphaFoldDB" id="A0AB40B605"/>
<comment type="similarity">
    <text evidence="3 8">Belongs to the peptidase S54 family.</text>
</comment>
<sequence length="362" mass="40449">MKLSLYMIHEIKENKIPKITNSSYHASQPLQPNQPTNQTTQTPTICFSLKAKQAEKMGKKGPPTAGTDMQVAVVMWAVPPPPPPPPPPQLWTPWLIPLFALANTAAFGYSLYINDCPSSTSHPPSDCLFPTLRRFSFEPLYVNFLLGPSPSTLDKLGALDYYKVVVNKEKWRLMACIWLHAGLIHLFANMLSLLFIGVRLEQEFGFVKIGILYIISGLGGSLMSCLSHREDSVGASGALFGLLGAMLSELITNWTIYDHKCAALSSLIFIIAINLAVGLLPHVDSSAHFGGFISGFLLGFVLLMRPQFGWISRKHIPPGYDIQLVKPKYKFYQYFLWFVSFILLIYGFMNAYTELFPPNKKL</sequence>
<feature type="compositionally biased region" description="Low complexity" evidence="9">
    <location>
        <begin position="28"/>
        <end position="41"/>
    </location>
</feature>
<evidence type="ECO:0000313" key="11">
    <source>
        <dbReference type="Proteomes" id="UP001515500"/>
    </source>
</evidence>
<comment type="subcellular location">
    <subcellularLocation>
        <location evidence="2 8">Membrane</location>
        <topology evidence="2 8">Multi-pass membrane protein</topology>
    </subcellularLocation>
</comment>
<dbReference type="Gene3D" id="1.20.1540.10">
    <property type="entry name" value="Rhomboid-like"/>
    <property type="match status" value="1"/>
</dbReference>
<dbReference type="Pfam" id="PF01694">
    <property type="entry name" value="Rhomboid"/>
    <property type="match status" value="1"/>
</dbReference>
<proteinExistence type="inferred from homology"/>
<evidence type="ECO:0000256" key="8">
    <source>
        <dbReference type="RuleBase" id="RU362115"/>
    </source>
</evidence>
<accession>A0AB40B605</accession>
<dbReference type="GO" id="GO:0012505">
    <property type="term" value="C:endomembrane system"/>
    <property type="evidence" value="ECO:0007669"/>
    <property type="project" value="UniProtKB-ARBA"/>
</dbReference>
<keyword evidence="11" id="KW-1185">Reference proteome</keyword>
<dbReference type="FunFam" id="1.20.1540.10:FF:000019">
    <property type="entry name" value="RHOMBOID-like protein"/>
    <property type="match status" value="1"/>
</dbReference>
<evidence type="ECO:0000256" key="3">
    <source>
        <dbReference type="ARBA" id="ARBA00009045"/>
    </source>
</evidence>
<evidence type="ECO:0000256" key="9">
    <source>
        <dbReference type="SAM" id="MobiDB-lite"/>
    </source>
</evidence>
<evidence type="ECO:0000256" key="5">
    <source>
        <dbReference type="ARBA" id="ARBA00022801"/>
    </source>
</evidence>
<feature type="domain" description="Peptidase S54 rhomboid" evidence="10">
    <location>
        <begin position="168"/>
        <end position="304"/>
    </location>
</feature>
<feature type="transmembrane region" description="Helical" evidence="8">
    <location>
        <begin position="238"/>
        <end position="256"/>
    </location>
</feature>
<comment type="function">
    <text evidence="8">Serine protease involved in intramembrane proteolysis.</text>
</comment>
<dbReference type="PANTHER" id="PTHR22936">
    <property type="entry name" value="RHOMBOID-RELATED"/>
    <property type="match status" value="1"/>
</dbReference>
<evidence type="ECO:0000256" key="4">
    <source>
        <dbReference type="ARBA" id="ARBA00022692"/>
    </source>
</evidence>
<dbReference type="SUPFAM" id="SSF144091">
    <property type="entry name" value="Rhomboid-like"/>
    <property type="match status" value="1"/>
</dbReference>
<feature type="transmembrane region" description="Helical" evidence="8">
    <location>
        <begin position="292"/>
        <end position="311"/>
    </location>
</feature>
<dbReference type="RefSeq" id="XP_039122690.1">
    <property type="nucleotide sequence ID" value="XM_039266756.1"/>
</dbReference>
<reference evidence="12" key="1">
    <citation type="submission" date="2025-08" db="UniProtKB">
        <authorList>
            <consortium name="RefSeq"/>
        </authorList>
    </citation>
    <scope>IDENTIFICATION</scope>
</reference>
<dbReference type="InterPro" id="IPR002610">
    <property type="entry name" value="Peptidase_S54_rhomboid-like"/>
</dbReference>
<feature type="transmembrane region" description="Helical" evidence="8">
    <location>
        <begin position="204"/>
        <end position="226"/>
    </location>
</feature>
<dbReference type="GO" id="GO:0005737">
    <property type="term" value="C:cytoplasm"/>
    <property type="evidence" value="ECO:0007669"/>
    <property type="project" value="UniProtKB-ARBA"/>
</dbReference>
<name>A0AB40B605_DIOCR</name>
<keyword evidence="8" id="KW-0720">Serine protease</keyword>
<dbReference type="GO" id="GO:0006508">
    <property type="term" value="P:proteolysis"/>
    <property type="evidence" value="ECO:0007669"/>
    <property type="project" value="UniProtKB-KW"/>
</dbReference>
<dbReference type="Proteomes" id="UP001515500">
    <property type="component" value="Chromosome 4"/>
</dbReference>
<evidence type="ECO:0000259" key="10">
    <source>
        <dbReference type="Pfam" id="PF01694"/>
    </source>
</evidence>
<feature type="transmembrane region" description="Helical" evidence="8">
    <location>
        <begin position="262"/>
        <end position="280"/>
    </location>
</feature>
<dbReference type="GeneID" id="120259199"/>
<dbReference type="InterPro" id="IPR022764">
    <property type="entry name" value="Peptidase_S54_rhomboid_dom"/>
</dbReference>
<evidence type="ECO:0000256" key="2">
    <source>
        <dbReference type="ARBA" id="ARBA00004141"/>
    </source>
</evidence>
<comment type="caution">
    <text evidence="8">Lacks conserved residue(s) required for the propagation of feature annotation.</text>
</comment>
<keyword evidence="5 8" id="KW-0378">Hydrolase</keyword>
<dbReference type="EC" id="3.4.21.105" evidence="8"/>
<keyword evidence="4 8" id="KW-0812">Transmembrane</keyword>
<comment type="catalytic activity">
    <reaction evidence="1 8">
        <text>Cleaves type-1 transmembrane domains using a catalytic dyad composed of serine and histidine that are contributed by different transmembrane domains.</text>
        <dbReference type="EC" id="3.4.21.105"/>
    </reaction>
</comment>
<organism evidence="11 12">
    <name type="scientific">Dioscorea cayennensis subsp. rotundata</name>
    <name type="common">White Guinea yam</name>
    <name type="synonym">Dioscorea rotundata</name>
    <dbReference type="NCBI Taxonomy" id="55577"/>
    <lineage>
        <taxon>Eukaryota</taxon>
        <taxon>Viridiplantae</taxon>
        <taxon>Streptophyta</taxon>
        <taxon>Embryophyta</taxon>
        <taxon>Tracheophyta</taxon>
        <taxon>Spermatophyta</taxon>
        <taxon>Magnoliopsida</taxon>
        <taxon>Liliopsida</taxon>
        <taxon>Dioscoreales</taxon>
        <taxon>Dioscoreaceae</taxon>
        <taxon>Dioscorea</taxon>
    </lineage>
</organism>
<dbReference type="PANTHER" id="PTHR22936:SF77">
    <property type="entry name" value="RHOMBOID-LIKE PROTEIN 1"/>
    <property type="match status" value="1"/>
</dbReference>
<evidence type="ECO:0000256" key="6">
    <source>
        <dbReference type="ARBA" id="ARBA00022989"/>
    </source>
</evidence>
<keyword evidence="7 8" id="KW-0472">Membrane</keyword>
<evidence type="ECO:0000313" key="12">
    <source>
        <dbReference type="RefSeq" id="XP_039122690.1"/>
    </source>
</evidence>
<evidence type="ECO:0000256" key="7">
    <source>
        <dbReference type="ARBA" id="ARBA00023136"/>
    </source>
</evidence>
<feature type="transmembrane region" description="Helical" evidence="8">
    <location>
        <begin position="177"/>
        <end position="198"/>
    </location>
</feature>
<protein>
    <recommendedName>
        <fullName evidence="8">RHOMBOID-like protein</fullName>
        <ecNumber evidence="8">3.4.21.105</ecNumber>
    </recommendedName>
</protein>
<feature type="transmembrane region" description="Helical" evidence="8">
    <location>
        <begin position="331"/>
        <end position="352"/>
    </location>
</feature>
<feature type="region of interest" description="Disordered" evidence="9">
    <location>
        <begin position="19"/>
        <end position="41"/>
    </location>
</feature>
<dbReference type="GO" id="GO:0016020">
    <property type="term" value="C:membrane"/>
    <property type="evidence" value="ECO:0007669"/>
    <property type="project" value="UniProtKB-SubCell"/>
</dbReference>
<gene>
    <name evidence="12" type="primary">LOC120259199</name>
</gene>